<reference evidence="3" key="2">
    <citation type="submission" date="2021-04" db="EMBL/GenBank/DDBJ databases">
        <authorList>
            <person name="Gilroy R."/>
        </authorList>
    </citation>
    <scope>NUCLEOTIDE SEQUENCE</scope>
    <source>
        <strain evidence="3">ChiBcec1-1630</strain>
    </source>
</reference>
<sequence length="217" mass="24758">MTTREEALKCALALKNTSSDRPFHDPNWVAVRRRENRKIFALVFEKDGRIWINVKVDPEWRDFWRNAFSSVIPAYHMNKEHWNSIILDGSVPDKEIRRMIGESYDLVGRKDGSGKKEKMSDFARDVYRAVAGIPRGKVATYGQIARLAGNPRAYRAVGNLLRKNEEPGAYPCHRVVNGQGRMAPDFAFGGPDEQAKRLTAEGVEVINGRVDLKKWQM</sequence>
<dbReference type="PANTHER" id="PTHR42942:SF1">
    <property type="entry name" value="ALKYLTRANSFERASE-LIKE PROTEIN 1"/>
    <property type="match status" value="1"/>
</dbReference>
<dbReference type="CDD" id="cd06445">
    <property type="entry name" value="ATase"/>
    <property type="match status" value="1"/>
</dbReference>
<dbReference type="InterPro" id="IPR038056">
    <property type="entry name" value="YjbR-like_sf"/>
</dbReference>
<dbReference type="InterPro" id="IPR058532">
    <property type="entry name" value="YjbR/MT2646/Rv2570-like"/>
</dbReference>
<keyword evidence="1" id="KW-0227">DNA damage</keyword>
<dbReference type="Gene3D" id="1.10.10.10">
    <property type="entry name" value="Winged helix-like DNA-binding domain superfamily/Winged helix DNA-binding domain"/>
    <property type="match status" value="1"/>
</dbReference>
<comment type="caution">
    <text evidence="3">The sequence shown here is derived from an EMBL/GenBank/DDBJ whole genome shotgun (WGS) entry which is preliminary data.</text>
</comment>
<dbReference type="InterPro" id="IPR036388">
    <property type="entry name" value="WH-like_DNA-bd_sf"/>
</dbReference>
<evidence type="ECO:0000256" key="1">
    <source>
        <dbReference type="ARBA" id="ARBA00022763"/>
    </source>
</evidence>
<dbReference type="PANTHER" id="PTHR42942">
    <property type="entry name" value="6-O-METHYLGUANINE DNA METHYLTRANSFERASE"/>
    <property type="match status" value="1"/>
</dbReference>
<dbReference type="Pfam" id="PF04237">
    <property type="entry name" value="YjbR"/>
    <property type="match status" value="1"/>
</dbReference>
<dbReference type="Gene3D" id="3.90.1150.30">
    <property type="match status" value="1"/>
</dbReference>
<dbReference type="InterPro" id="IPR036217">
    <property type="entry name" value="MethylDNA_cys_MeTrfase_DNAb"/>
</dbReference>
<dbReference type="SUPFAM" id="SSF46767">
    <property type="entry name" value="Methylated DNA-protein cysteine methyltransferase, C-terminal domain"/>
    <property type="match status" value="1"/>
</dbReference>
<dbReference type="NCBIfam" id="TIGR00589">
    <property type="entry name" value="ogt"/>
    <property type="match status" value="1"/>
</dbReference>
<dbReference type="GO" id="GO:0006281">
    <property type="term" value="P:DNA repair"/>
    <property type="evidence" value="ECO:0007669"/>
    <property type="project" value="InterPro"/>
</dbReference>
<evidence type="ECO:0000259" key="2">
    <source>
        <dbReference type="Pfam" id="PF01035"/>
    </source>
</evidence>
<protein>
    <submittedName>
        <fullName evidence="3">Methylated-DNA--[protein]-cysteine S-methyltransferase</fullName>
        <ecNumber evidence="3">2.1.1.63</ecNumber>
    </submittedName>
</protein>
<evidence type="ECO:0000313" key="4">
    <source>
        <dbReference type="Proteomes" id="UP000823922"/>
    </source>
</evidence>
<dbReference type="EC" id="2.1.1.63" evidence="3"/>
<dbReference type="GO" id="GO:0003908">
    <property type="term" value="F:methylated-DNA-[protein]-cysteine S-methyltransferase activity"/>
    <property type="evidence" value="ECO:0007669"/>
    <property type="project" value="UniProtKB-EC"/>
</dbReference>
<name>A0A9D2QKN7_9FIRM</name>
<dbReference type="Proteomes" id="UP000823922">
    <property type="component" value="Unassembled WGS sequence"/>
</dbReference>
<dbReference type="InterPro" id="IPR014048">
    <property type="entry name" value="MethylDNA_cys_MeTrfase_DNA-bd"/>
</dbReference>
<feature type="domain" description="Methylated-DNA-[protein]-cysteine S-methyltransferase DNA binding" evidence="2">
    <location>
        <begin position="121"/>
        <end position="203"/>
    </location>
</feature>
<dbReference type="AlphaFoldDB" id="A0A9D2QKN7"/>
<evidence type="ECO:0000313" key="3">
    <source>
        <dbReference type="EMBL" id="HJC89304.1"/>
    </source>
</evidence>
<proteinExistence type="predicted"/>
<reference evidence="3" key="1">
    <citation type="journal article" date="2021" name="PeerJ">
        <title>Extensive microbial diversity within the chicken gut microbiome revealed by metagenomics and culture.</title>
        <authorList>
            <person name="Gilroy R."/>
            <person name="Ravi A."/>
            <person name="Getino M."/>
            <person name="Pursley I."/>
            <person name="Horton D.L."/>
            <person name="Alikhan N.F."/>
            <person name="Baker D."/>
            <person name="Gharbi K."/>
            <person name="Hall N."/>
            <person name="Watson M."/>
            <person name="Adriaenssens E.M."/>
            <person name="Foster-Nyarko E."/>
            <person name="Jarju S."/>
            <person name="Secka A."/>
            <person name="Antonio M."/>
            <person name="Oren A."/>
            <person name="Chaudhuri R.R."/>
            <person name="La Ragione R."/>
            <person name="Hildebrand F."/>
            <person name="Pallen M.J."/>
        </authorList>
    </citation>
    <scope>NUCLEOTIDE SEQUENCE</scope>
    <source>
        <strain evidence="3">ChiBcec1-1630</strain>
    </source>
</reference>
<accession>A0A9D2QKN7</accession>
<dbReference type="EMBL" id="DWVS01000391">
    <property type="protein sequence ID" value="HJC89304.1"/>
    <property type="molecule type" value="Genomic_DNA"/>
</dbReference>
<gene>
    <name evidence="3" type="ORF">H9926_15010</name>
</gene>
<organism evidence="3 4">
    <name type="scientific">Candidatus Eisenbergiella intestinigallinarum</name>
    <dbReference type="NCBI Taxonomy" id="2838549"/>
    <lineage>
        <taxon>Bacteria</taxon>
        <taxon>Bacillati</taxon>
        <taxon>Bacillota</taxon>
        <taxon>Clostridia</taxon>
        <taxon>Lachnospirales</taxon>
        <taxon>Lachnospiraceae</taxon>
        <taxon>Eisenbergiella</taxon>
    </lineage>
</organism>
<dbReference type="GO" id="GO:0032259">
    <property type="term" value="P:methylation"/>
    <property type="evidence" value="ECO:0007669"/>
    <property type="project" value="UniProtKB-KW"/>
</dbReference>
<dbReference type="Pfam" id="PF01035">
    <property type="entry name" value="DNA_binding_1"/>
    <property type="match status" value="1"/>
</dbReference>
<keyword evidence="3" id="KW-0489">Methyltransferase</keyword>
<dbReference type="InterPro" id="IPR052520">
    <property type="entry name" value="ATL_DNA_repair"/>
</dbReference>
<dbReference type="SUPFAM" id="SSF142906">
    <property type="entry name" value="YjbR-like"/>
    <property type="match status" value="1"/>
</dbReference>
<keyword evidence="3" id="KW-0808">Transferase</keyword>